<feature type="region of interest" description="Disordered" evidence="1">
    <location>
        <begin position="244"/>
        <end position="268"/>
    </location>
</feature>
<feature type="region of interest" description="Disordered" evidence="1">
    <location>
        <begin position="164"/>
        <end position="184"/>
    </location>
</feature>
<dbReference type="VEuPathDB" id="TriTrypDB:ECC02_006790"/>
<dbReference type="EMBL" id="JABDHM010000055">
    <property type="protein sequence ID" value="KAF5220230.1"/>
    <property type="molecule type" value="Genomic_DNA"/>
</dbReference>
<comment type="caution">
    <text evidence="2">The sequence shown here is derived from an EMBL/GenBank/DDBJ whole genome shotgun (WGS) entry which is preliminary data.</text>
</comment>
<dbReference type="AlphaFoldDB" id="A0A7J6Y1U9"/>
<gene>
    <name evidence="2" type="ORF">ECC02_006790</name>
</gene>
<feature type="compositionally biased region" description="Low complexity" evidence="1">
    <location>
        <begin position="167"/>
        <end position="184"/>
    </location>
</feature>
<dbReference type="Proteomes" id="UP000583944">
    <property type="component" value="Unassembled WGS sequence"/>
</dbReference>
<organism evidence="2 3">
    <name type="scientific">Trypanosoma cruzi</name>
    <dbReference type="NCBI Taxonomy" id="5693"/>
    <lineage>
        <taxon>Eukaryota</taxon>
        <taxon>Discoba</taxon>
        <taxon>Euglenozoa</taxon>
        <taxon>Kinetoplastea</taxon>
        <taxon>Metakinetoplastina</taxon>
        <taxon>Trypanosomatida</taxon>
        <taxon>Trypanosomatidae</taxon>
        <taxon>Trypanosoma</taxon>
        <taxon>Schizotrypanum</taxon>
    </lineage>
</organism>
<proteinExistence type="predicted"/>
<sequence length="286" mass="31398">MAWDTEPLFPTTRNTLCSDTLNLWCWYRRLVPEDIVLLSSAKTEWSRTPRIFTLKRCMYPSKLQYRTYSEPPPISVSVPVEYKPNPPYFDACALTLPTNSEDAVNSTLTSVTTLNLLLTVSSSWTAEDCTASTSVTAMSQCCGRASANTTTEDRNTVWLTQIRTPDDSAASAPPTNSSAAPSRNVHPMSVMLMGRCSGILSKENVSAAPTPLNVTPKKQWCVFHMFSVIFVSVWFTTQLVSPSTALSGKGGTTAWGTSKGRHDAPCHPSLQLHKHKLRSTDSVPGM</sequence>
<name>A0A7J6Y1U9_TRYCR</name>
<evidence type="ECO:0000313" key="3">
    <source>
        <dbReference type="Proteomes" id="UP000583944"/>
    </source>
</evidence>
<protein>
    <submittedName>
        <fullName evidence="2">Uncharacterized protein</fullName>
    </submittedName>
</protein>
<evidence type="ECO:0000313" key="2">
    <source>
        <dbReference type="EMBL" id="KAF5220230.1"/>
    </source>
</evidence>
<accession>A0A7J6Y1U9</accession>
<reference evidence="2 3" key="1">
    <citation type="journal article" date="2019" name="Genome Biol. Evol.">
        <title>Nanopore Sequencing Significantly Improves Genome Assembly of the Protozoan Parasite Trypanosoma cruzi.</title>
        <authorList>
            <person name="Diaz-Viraque F."/>
            <person name="Pita S."/>
            <person name="Greif G."/>
            <person name="de Souza R.C.M."/>
            <person name="Iraola G."/>
            <person name="Robello C."/>
        </authorList>
    </citation>
    <scope>NUCLEOTIDE SEQUENCE [LARGE SCALE GENOMIC DNA]</scope>
    <source>
        <strain evidence="2 3">Berenice</strain>
    </source>
</reference>
<evidence type="ECO:0000256" key="1">
    <source>
        <dbReference type="SAM" id="MobiDB-lite"/>
    </source>
</evidence>